<dbReference type="EMBL" id="AJ344328">
    <property type="protein sequence ID" value="CAC87958.1"/>
    <property type="molecule type" value="Genomic_DNA"/>
</dbReference>
<geneLocation type="mitochondrion" evidence="1"/>
<dbReference type="GeneID" id="1505387"/>
<accession>Q8LX02</accession>
<sequence length="157" mass="18428">VVLFESKEDIKDIYYIIHKNVLQDYPILNKMYRDEYKAIIMKMSYGESSLSIGYAIKKYFNGIEFVKKNSREYYTNKGIDPDSTLNFNLCLTIYYIKYPSSPSKGIQSYIYTFVLYRNSMLTVVTYITIVNVKTLLCSYTKGLTFTRVLFVYSVVLN</sequence>
<dbReference type="RefSeq" id="NP_659262.2">
    <property type="nucleotide sequence ID" value="NC_004024.1"/>
</dbReference>
<name>Q8LX02_9PHAE</name>
<reference evidence="1" key="1">
    <citation type="submission" date="2001-08" db="EMBL/GenBank/DDBJ databases">
        <authorList>
            <person name="Oudot M.P."/>
        </authorList>
    </citation>
    <scope>NUCLEOTIDE SEQUENCE</scope>
</reference>
<protein>
    <submittedName>
        <fullName evidence="1">Uncharacterized protein</fullName>
    </submittedName>
</protein>
<feature type="non-terminal residue" evidence="1">
    <location>
        <position position="1"/>
    </location>
</feature>
<organism evidence="1">
    <name type="scientific">Laminaria digitata</name>
    <dbReference type="NCBI Taxonomy" id="80365"/>
    <lineage>
        <taxon>Eukaryota</taxon>
        <taxon>Sar</taxon>
        <taxon>Stramenopiles</taxon>
        <taxon>Ochrophyta</taxon>
        <taxon>PX clade</taxon>
        <taxon>Phaeophyceae</taxon>
        <taxon>Laminariales</taxon>
        <taxon>Laminariaceae</taxon>
        <taxon>Laminaria</taxon>
    </lineage>
</organism>
<keyword evidence="1" id="KW-0496">Mitochondrion</keyword>
<reference evidence="1" key="2">
    <citation type="journal article" date="2002" name="Eur. J. Phycol.">
        <title>The mitochondrial genome of the brown alga Laminaria digitata: a comparative analysis.</title>
        <authorList>
            <person name="Oudot-le secq M.-P."/>
            <person name="Kloareg B."/>
            <person name="Loiseaux-de-Goer S."/>
        </authorList>
    </citation>
    <scope>NUCLEOTIDE SEQUENCE</scope>
</reference>
<proteinExistence type="predicted"/>
<dbReference type="AlphaFoldDB" id="Q8LX02"/>
<evidence type="ECO:0000313" key="1">
    <source>
        <dbReference type="EMBL" id="CAC87958.1"/>
    </source>
</evidence>